<sequence length="62" mass="7254">MEKEDSWPEKACHQRHAQTSQCRQSNKHHGTVDQKIVKPLLGYLHKIKKQADQAYKISLWNG</sequence>
<proteinExistence type="predicted"/>
<evidence type="ECO:0000313" key="3">
    <source>
        <dbReference type="Proteomes" id="UP001403385"/>
    </source>
</evidence>
<evidence type="ECO:0000313" key="2">
    <source>
        <dbReference type="EMBL" id="MEN7551142.1"/>
    </source>
</evidence>
<name>A0AAW9S1U6_9BACT</name>
<keyword evidence="3" id="KW-1185">Reference proteome</keyword>
<feature type="region of interest" description="Disordered" evidence="1">
    <location>
        <begin position="1"/>
        <end position="31"/>
    </location>
</feature>
<dbReference type="EMBL" id="JBDKWZ010000020">
    <property type="protein sequence ID" value="MEN7551142.1"/>
    <property type="molecule type" value="Genomic_DNA"/>
</dbReference>
<organism evidence="2 3">
    <name type="scientific">Rapidithrix thailandica</name>
    <dbReference type="NCBI Taxonomy" id="413964"/>
    <lineage>
        <taxon>Bacteria</taxon>
        <taxon>Pseudomonadati</taxon>
        <taxon>Bacteroidota</taxon>
        <taxon>Cytophagia</taxon>
        <taxon>Cytophagales</taxon>
        <taxon>Flammeovirgaceae</taxon>
        <taxon>Rapidithrix</taxon>
    </lineage>
</organism>
<dbReference type="AlphaFoldDB" id="A0AAW9S1U6"/>
<reference evidence="2 3" key="1">
    <citation type="submission" date="2024-04" db="EMBL/GenBank/DDBJ databases">
        <title>Novel genus in family Flammeovirgaceae.</title>
        <authorList>
            <person name="Nguyen T.H."/>
            <person name="Vuong T.Q."/>
            <person name="Le H."/>
            <person name="Kim S.-G."/>
        </authorList>
    </citation>
    <scope>NUCLEOTIDE SEQUENCE [LARGE SCALE GENOMIC DNA]</scope>
    <source>
        <strain evidence="2 3">JCM 23209</strain>
    </source>
</reference>
<protein>
    <submittedName>
        <fullName evidence="2">Uncharacterized protein</fullName>
    </submittedName>
</protein>
<feature type="compositionally biased region" description="Basic and acidic residues" evidence="1">
    <location>
        <begin position="1"/>
        <end position="12"/>
    </location>
</feature>
<evidence type="ECO:0000256" key="1">
    <source>
        <dbReference type="SAM" id="MobiDB-lite"/>
    </source>
</evidence>
<dbReference type="Proteomes" id="UP001403385">
    <property type="component" value="Unassembled WGS sequence"/>
</dbReference>
<comment type="caution">
    <text evidence="2">The sequence shown here is derived from an EMBL/GenBank/DDBJ whole genome shotgun (WGS) entry which is preliminary data.</text>
</comment>
<gene>
    <name evidence="2" type="ORF">AAG747_24685</name>
</gene>
<accession>A0AAW9S1U6</accession>